<dbReference type="CDD" id="cd08374">
    <property type="entry name" value="C2F_Ferlin"/>
    <property type="match status" value="1"/>
</dbReference>
<keyword evidence="4" id="KW-0479">Metal-binding</keyword>
<dbReference type="SMART" id="SM01202">
    <property type="entry name" value="FerI"/>
    <property type="match status" value="1"/>
</dbReference>
<dbReference type="CDD" id="cd04018">
    <property type="entry name" value="C2C_Ferlin"/>
    <property type="match status" value="1"/>
</dbReference>
<gene>
    <name evidence="12" type="primary">FER1L6</name>
</gene>
<reference evidence="12 13" key="1">
    <citation type="journal article" date="2010" name="PLoS Biol.">
        <title>Multi-platform next-generation sequencing of the domestic turkey (Meleagris gallopavo): genome assembly and analysis.</title>
        <authorList>
            <person name="Dalloul R.A."/>
            <person name="Long J.A."/>
            <person name="Zimin A.V."/>
            <person name="Aslam L."/>
            <person name="Beal K."/>
            <person name="Blomberg L.A."/>
            <person name="Bouffard P."/>
            <person name="Burt D.W."/>
            <person name="Crasta O."/>
            <person name="Crooijmans R.P."/>
            <person name="Cooper K."/>
            <person name="Coulombe R.A."/>
            <person name="De S."/>
            <person name="Delany M.E."/>
            <person name="Dodgson J.B."/>
            <person name="Dong J.J."/>
            <person name="Evans C."/>
            <person name="Frederickson K.M."/>
            <person name="Flicek P."/>
            <person name="Florea L."/>
            <person name="Folkerts O."/>
            <person name="Groenen M.A."/>
            <person name="Harkins T.T."/>
            <person name="Herrero J."/>
            <person name="Hoffmann S."/>
            <person name="Megens H.J."/>
            <person name="Jiang A."/>
            <person name="de Jong P."/>
            <person name="Kaiser P."/>
            <person name="Kim H."/>
            <person name="Kim K.W."/>
            <person name="Kim S."/>
            <person name="Langenberger D."/>
            <person name="Lee M.K."/>
            <person name="Lee T."/>
            <person name="Mane S."/>
            <person name="Marcais G."/>
            <person name="Marz M."/>
            <person name="McElroy A.P."/>
            <person name="Modise T."/>
            <person name="Nefedov M."/>
            <person name="Notredame C."/>
            <person name="Paton I.R."/>
            <person name="Payne W.S."/>
            <person name="Pertea G."/>
            <person name="Prickett D."/>
            <person name="Puiu D."/>
            <person name="Qioa D."/>
            <person name="Raineri E."/>
            <person name="Ruffier M."/>
            <person name="Salzberg S.L."/>
            <person name="Schatz M.C."/>
            <person name="Scheuring C."/>
            <person name="Schmidt C.J."/>
            <person name="Schroeder S."/>
            <person name="Searle S.M."/>
            <person name="Smith E.J."/>
            <person name="Smith J."/>
            <person name="Sonstegard T.S."/>
            <person name="Stadler P.F."/>
            <person name="Tafer H."/>
            <person name="Tu Z.J."/>
            <person name="Van Tassell C.P."/>
            <person name="Vilella A.J."/>
            <person name="Williams K.P."/>
            <person name="Yorke J.A."/>
            <person name="Zhang L."/>
            <person name="Zhang H.B."/>
            <person name="Zhang X."/>
            <person name="Zhang Y."/>
            <person name="Reed K.M."/>
        </authorList>
    </citation>
    <scope>NUCLEOTIDE SEQUENCE [LARGE SCALE GENOMIC DNA]</scope>
</reference>
<keyword evidence="13" id="KW-1185">Reference proteome</keyword>
<dbReference type="OrthoDB" id="270970at2759"/>
<evidence type="ECO:0000256" key="7">
    <source>
        <dbReference type="ARBA" id="ARBA00022989"/>
    </source>
</evidence>
<feature type="domain" description="C2" evidence="11">
    <location>
        <begin position="1397"/>
        <end position="1545"/>
    </location>
</feature>
<feature type="region of interest" description="Disordered" evidence="9">
    <location>
        <begin position="1058"/>
        <end position="1086"/>
    </location>
</feature>
<evidence type="ECO:0000256" key="10">
    <source>
        <dbReference type="SAM" id="Phobius"/>
    </source>
</evidence>
<feature type="transmembrane region" description="Helical" evidence="10">
    <location>
        <begin position="1641"/>
        <end position="1660"/>
    </location>
</feature>
<dbReference type="Ensembl" id="ENSMGAT00000028995.1">
    <property type="protein sequence ID" value="ENSMGAP00000024325.1"/>
    <property type="gene ID" value="ENSMGAG00000012654.3"/>
</dbReference>
<reference evidence="12" key="2">
    <citation type="submission" date="2025-08" db="UniProtKB">
        <authorList>
            <consortium name="Ensembl"/>
        </authorList>
    </citation>
    <scope>IDENTIFICATION</scope>
</reference>
<dbReference type="CDD" id="cd04011">
    <property type="entry name" value="C2B_Ferlin"/>
    <property type="match status" value="1"/>
</dbReference>
<dbReference type="InterPro" id="IPR035892">
    <property type="entry name" value="C2_domain_sf"/>
</dbReference>
<keyword evidence="7 10" id="KW-1133">Transmembrane helix</keyword>
<dbReference type="SUPFAM" id="SSF49562">
    <property type="entry name" value="C2 domain (Calcium/lipid-binding domain, CaLB)"/>
    <property type="match status" value="6"/>
</dbReference>
<dbReference type="InterPro" id="IPR055072">
    <property type="entry name" value="Ferlin_DSRM"/>
</dbReference>
<feature type="domain" description="C2" evidence="11">
    <location>
        <begin position="25"/>
        <end position="144"/>
    </location>
</feature>
<sequence>ANERHKQSSACTHLPTGEQGAMLFSMAKLVPRIHEEEMKTQNYQIAITITEARQLVGENIDPVVIIEIGDEKKQTTVKEGTNAPFYNEYFVFDFVGPQVFLFDKIINISVMHHKLIGSVLIGSFKVDLGTVYAQPGHQFCDKWALLTDPADIRTGTKGYLKCDISVTGKGDTIQATQKTADTEEQIEKNLLIPKGFPSERPWARFYVRIYKAEGLPKMNSSIMANVTKAFIGDSKDLVDPYVVVMFAGQMGRTTVQKNCADPVWHEQIIFKEMFPPLCRRVKIQVWDEGSMNDVALATHFIDLKKISNEQDGDKGFLPTFGPAWINLYGSARNNSLMDDHQELNEGFGEGASFRGRLFIEIAVEILSGGARESKLSRIIKDIKLPAKDKDKAAKGKDKTDKIGEDGKSASPSDKMNSTEVEVEPFDVPSEIYGEKLEEFLLFGTFFEATMIDRKIGDKPITFEVSVGNFGKVTDGVSAGAGGKKKARDEEMEESLLHDKDDEMCHKLGVPLASTTHPERPLITGGNRNYQYLPYDERKPCICVRSYWGDQTFRLYSSNTLENMADHLVSGNQIRRLRCSAEHDSEMAFVSVVEKKPKGSNYTTLDKKRLMLFRQELEAMSSDAKGIVQQQKKMSLDEMIRATQIFIDKIRFLVDEPQNTVPDVFIWMLSNNKRVAYARIPAKSILYSPEKDQRGKDCGKIKTHFLKLPGKRPLGWTVQAKVDIYLWLGPVSYTHHIMDNLPVGYETEIPSSATVHLFQLRAHMYQARGLIAADSTGLSDPFAKVTFTSHCQTTKIISQTLSPTWNQMLLFNGIVLHGDGEEIAQFPPEIVIELYDDDAVGKAEYIGSTVAAPVVRLADHKYEPPKLSYHPVYCGNLSGGDILAAFELLEIPDSDPDRLPPVDPPDVSQIYPVPTNIRPVLSKYRVEVLFWGVRELKKVQLLSVDRPQVFIECAGRGVKSSVIHSYKKNPNFNVLADWFEVELPENELLHPPLSICIVDWRAFGRSTLVGTHTINCLKQFLFKPQLDLQATPSRLDIESCLADHIYAEVEQGKCTVIELEPGPATPPAAEPEHSISKPEKDRKQKDRKKSLRRILLFSKIYEGDLESEFNNFEDWVKTFQLLRGKSNDEVHADSEDRIIGKFKGSFCIYPSHEDGSLLDGGQPHILQGIPPNHSVNVLIRVYIVAAFNLSPADPDGKSDPYIVLRLGNTEIKDRENYIPKQLNPVFGRSFEIQATFPKDSLLTVLIYDHDFVGTDDLIGETKIDLENRFYSRHRATCGLQSQYEIEGYNAWRDATKPSEILTKLCKDNRINGPFMRPGEIQVGTKVFTGQTVFTEDENVESYEHLSLKVLRSWEEIPEVGYKLVPEHIETRPLYHKDKPGMEQGRLQMWVDMFPKHMPLPGPPVDISPRKPKGYELRVIIWNTEDVILEDENIFTGQKSSDIYVKGWIKGLEEDKQETDVHYNSLTGEGNFNWRFVFPFHYLPAEKQMVVSKRENIFSLEKTERKIPAELVLQVWDFERLSSDDFLGTLELNLNGFPRAAKTAKSCDVGMVVAACEENKISIFQQKRVRGWWPFIKAGELTGKVEAEFHLVTAEEAEKNPVGKARKEPEPLEKPNRPDTSFSWFVNPFKCLYHLIWRNYKKYIIIGIILLILVVFLVLFIYTLPGAISRRLVVGGT</sequence>
<evidence type="ECO:0000256" key="2">
    <source>
        <dbReference type="ARBA" id="ARBA00007561"/>
    </source>
</evidence>
<name>A0A803XXS9_MELGA</name>
<dbReference type="InterPro" id="IPR037725">
    <property type="entry name" value="C2F_Ferlin"/>
</dbReference>
<dbReference type="InterPro" id="IPR037722">
    <property type="entry name" value="C2C_Ferlin"/>
</dbReference>
<comment type="similarity">
    <text evidence="2">Belongs to the ferlin family.</text>
</comment>
<dbReference type="Pfam" id="PF00168">
    <property type="entry name" value="C2"/>
    <property type="match status" value="7"/>
</dbReference>
<dbReference type="InterPro" id="IPR012561">
    <property type="entry name" value="Ferlin_B-domain"/>
</dbReference>
<feature type="compositionally biased region" description="Polar residues" evidence="9">
    <location>
        <begin position="409"/>
        <end position="419"/>
    </location>
</feature>
<dbReference type="Pfam" id="PF08150">
    <property type="entry name" value="FerB"/>
    <property type="match status" value="1"/>
</dbReference>
<dbReference type="Pfam" id="PF08151">
    <property type="entry name" value="FerI"/>
    <property type="match status" value="1"/>
</dbReference>
<evidence type="ECO:0000313" key="12">
    <source>
        <dbReference type="Ensembl" id="ENSMGAP00000024325.1"/>
    </source>
</evidence>
<dbReference type="SMART" id="SM01201">
    <property type="entry name" value="FerB"/>
    <property type="match status" value="1"/>
</dbReference>
<dbReference type="InterPro" id="IPR012968">
    <property type="entry name" value="FerIin_dom"/>
</dbReference>
<dbReference type="Gene3D" id="2.60.40.150">
    <property type="entry name" value="C2 domain"/>
    <property type="match status" value="5"/>
</dbReference>
<dbReference type="GO" id="GO:0046872">
    <property type="term" value="F:metal ion binding"/>
    <property type="evidence" value="ECO:0007669"/>
    <property type="project" value="UniProtKB-KW"/>
</dbReference>
<dbReference type="Pfam" id="PF16165">
    <property type="entry name" value="Ferlin_C"/>
    <property type="match status" value="1"/>
</dbReference>
<comment type="subcellular location">
    <subcellularLocation>
        <location evidence="1">Membrane</location>
        <topology evidence="1">Single-pass membrane protein</topology>
    </subcellularLocation>
</comment>
<dbReference type="PANTHER" id="PTHR12546:SF37">
    <property type="entry name" value="FER-1-LIKE 6 (C. ELEGANS)"/>
    <property type="match status" value="1"/>
</dbReference>
<evidence type="ECO:0000256" key="1">
    <source>
        <dbReference type="ARBA" id="ARBA00004167"/>
    </source>
</evidence>
<evidence type="ECO:0000256" key="4">
    <source>
        <dbReference type="ARBA" id="ARBA00022723"/>
    </source>
</evidence>
<dbReference type="Bgee" id="ENSMGAG00000012654">
    <property type="expression patterns" value="Expressed in proventriculus and 6 other cell types or tissues"/>
</dbReference>
<dbReference type="FunFam" id="2.60.40.150:FF:000026">
    <property type="entry name" value="dysferlin isoform X2"/>
    <property type="match status" value="1"/>
</dbReference>
<dbReference type="CDD" id="cd04037">
    <property type="entry name" value="C2E_Ferlin"/>
    <property type="match status" value="1"/>
</dbReference>
<feature type="compositionally biased region" description="Basic and acidic residues" evidence="9">
    <location>
        <begin position="1069"/>
        <end position="1083"/>
    </location>
</feature>
<dbReference type="Proteomes" id="UP000001645">
    <property type="component" value="Chromosome 3"/>
</dbReference>
<protein>
    <submittedName>
        <fullName evidence="12">Fer-1 like family member 6</fullName>
    </submittedName>
</protein>
<dbReference type="FunFam" id="2.60.40.150:FF:000054">
    <property type="entry name" value="otoferlin isoform X2"/>
    <property type="match status" value="1"/>
</dbReference>
<feature type="domain" description="C2" evidence="11">
    <location>
        <begin position="1158"/>
        <end position="1277"/>
    </location>
</feature>
<evidence type="ECO:0000256" key="6">
    <source>
        <dbReference type="ARBA" id="ARBA00022837"/>
    </source>
</evidence>
<feature type="domain" description="C2" evidence="11">
    <location>
        <begin position="736"/>
        <end position="868"/>
    </location>
</feature>
<dbReference type="Pfam" id="PF22901">
    <property type="entry name" value="dsrm_Ferlin"/>
    <property type="match status" value="1"/>
</dbReference>
<dbReference type="FunFam" id="2.60.40.150:FF:000009">
    <property type="entry name" value="dysferlin isoform X2"/>
    <property type="match status" value="1"/>
</dbReference>
<keyword evidence="5" id="KW-0677">Repeat</keyword>
<feature type="domain" description="C2" evidence="11">
    <location>
        <begin position="900"/>
        <end position="1029"/>
    </location>
</feature>
<evidence type="ECO:0000256" key="9">
    <source>
        <dbReference type="SAM" id="MobiDB-lite"/>
    </source>
</evidence>
<keyword evidence="3 10" id="KW-0812">Transmembrane</keyword>
<dbReference type="InterPro" id="IPR037723">
    <property type="entry name" value="C2D_Ferlin"/>
</dbReference>
<dbReference type="PROSITE" id="PS50004">
    <property type="entry name" value="C2"/>
    <property type="match status" value="6"/>
</dbReference>
<dbReference type="CDD" id="cd04017">
    <property type="entry name" value="C2D_Ferlin"/>
    <property type="match status" value="1"/>
</dbReference>
<dbReference type="InterPro" id="IPR032362">
    <property type="entry name" value="Ferlin_C"/>
</dbReference>
<organism evidence="12 13">
    <name type="scientific">Meleagris gallopavo</name>
    <name type="common">Wild turkey</name>
    <dbReference type="NCBI Taxonomy" id="9103"/>
    <lineage>
        <taxon>Eukaryota</taxon>
        <taxon>Metazoa</taxon>
        <taxon>Chordata</taxon>
        <taxon>Craniata</taxon>
        <taxon>Vertebrata</taxon>
        <taxon>Euteleostomi</taxon>
        <taxon>Archelosauria</taxon>
        <taxon>Archosauria</taxon>
        <taxon>Dinosauria</taxon>
        <taxon>Saurischia</taxon>
        <taxon>Theropoda</taxon>
        <taxon>Coelurosauria</taxon>
        <taxon>Aves</taxon>
        <taxon>Neognathae</taxon>
        <taxon>Galloanserae</taxon>
        <taxon>Galliformes</taxon>
        <taxon>Phasianidae</taxon>
        <taxon>Meleagridinae</taxon>
        <taxon>Meleagris</taxon>
    </lineage>
</organism>
<dbReference type="PANTHER" id="PTHR12546">
    <property type="entry name" value="FER-1-LIKE"/>
    <property type="match status" value="1"/>
</dbReference>
<dbReference type="FunFam" id="2.60.40.150:FF:000138">
    <property type="entry name" value="Fer-1-like family member 6"/>
    <property type="match status" value="1"/>
</dbReference>
<feature type="region of interest" description="Disordered" evidence="9">
    <location>
        <begin position="390"/>
        <end position="421"/>
    </location>
</feature>
<feature type="domain" description="C2" evidence="11">
    <location>
        <begin position="182"/>
        <end position="316"/>
    </location>
</feature>
<proteinExistence type="inferred from homology"/>
<evidence type="ECO:0000256" key="8">
    <source>
        <dbReference type="ARBA" id="ARBA00023136"/>
    </source>
</evidence>
<dbReference type="SMART" id="SM00239">
    <property type="entry name" value="C2"/>
    <property type="match status" value="6"/>
</dbReference>
<keyword evidence="8 10" id="KW-0472">Membrane</keyword>
<dbReference type="InterPro" id="IPR037724">
    <property type="entry name" value="C2E_Ferlin"/>
</dbReference>
<dbReference type="GeneTree" id="ENSGT00940000159069"/>
<dbReference type="InterPro" id="IPR037720">
    <property type="entry name" value="C2B_Ferlin"/>
</dbReference>
<dbReference type="GO" id="GO:0007009">
    <property type="term" value="P:plasma membrane organization"/>
    <property type="evidence" value="ECO:0007669"/>
    <property type="project" value="TreeGrafter"/>
</dbReference>
<dbReference type="InterPro" id="IPR000008">
    <property type="entry name" value="C2_dom"/>
</dbReference>
<accession>A0A803XXS9</accession>
<dbReference type="FunFam" id="2.60.40.150:FF:000034">
    <property type="entry name" value="otoferlin isoform X2"/>
    <property type="match status" value="1"/>
</dbReference>
<keyword evidence="6" id="KW-0106">Calcium</keyword>
<evidence type="ECO:0000256" key="3">
    <source>
        <dbReference type="ARBA" id="ARBA00022692"/>
    </source>
</evidence>
<evidence type="ECO:0000313" key="13">
    <source>
        <dbReference type="Proteomes" id="UP000001645"/>
    </source>
</evidence>
<reference evidence="12" key="3">
    <citation type="submission" date="2025-09" db="UniProtKB">
        <authorList>
            <consortium name="Ensembl"/>
        </authorList>
    </citation>
    <scope>IDENTIFICATION</scope>
</reference>
<dbReference type="GO" id="GO:0016020">
    <property type="term" value="C:membrane"/>
    <property type="evidence" value="ECO:0007669"/>
    <property type="project" value="UniProtKB-SubCell"/>
</dbReference>
<evidence type="ECO:0000259" key="11">
    <source>
        <dbReference type="PROSITE" id="PS50004"/>
    </source>
</evidence>
<dbReference type="InterPro" id="IPR037721">
    <property type="entry name" value="Ferlin"/>
</dbReference>
<evidence type="ECO:0000256" key="5">
    <source>
        <dbReference type="ARBA" id="ARBA00022737"/>
    </source>
</evidence>
<feature type="compositionally biased region" description="Basic and acidic residues" evidence="9">
    <location>
        <begin position="390"/>
        <end position="407"/>
    </location>
</feature>